<sequence>MPKEYKAELEKDNYHLRDALQIEEIQDLNKDIEHLENTSNKEIAELKSEISSLKSQLYQAKKDVQNKEQYISTLEERLNDSIPDFLVKLRLYLQNQDVNPADNVGGPPTGREVAIGYLKGCMRGRALEWFDEEITTKQNWKLANLFDNTGQNNLVAVNG</sequence>
<evidence type="ECO:0000313" key="3">
    <source>
        <dbReference type="Proteomes" id="UP001153678"/>
    </source>
</evidence>
<evidence type="ECO:0000256" key="1">
    <source>
        <dbReference type="SAM" id="Coils"/>
    </source>
</evidence>
<protein>
    <submittedName>
        <fullName evidence="2">1524_t:CDS:1</fullName>
    </submittedName>
</protein>
<reference evidence="2" key="1">
    <citation type="submission" date="2022-08" db="EMBL/GenBank/DDBJ databases">
        <authorList>
            <person name="Kallberg Y."/>
            <person name="Tangrot J."/>
            <person name="Rosling A."/>
        </authorList>
    </citation>
    <scope>NUCLEOTIDE SEQUENCE</scope>
    <source>
        <strain evidence="2">Wild A</strain>
    </source>
</reference>
<dbReference type="AlphaFoldDB" id="A0A9W4WPB2"/>
<dbReference type="EMBL" id="CAMKVN010001576">
    <property type="protein sequence ID" value="CAI2176905.1"/>
    <property type="molecule type" value="Genomic_DNA"/>
</dbReference>
<dbReference type="Proteomes" id="UP001153678">
    <property type="component" value="Unassembled WGS sequence"/>
</dbReference>
<keyword evidence="3" id="KW-1185">Reference proteome</keyword>
<organism evidence="2 3">
    <name type="scientific">Funneliformis geosporum</name>
    <dbReference type="NCBI Taxonomy" id="1117311"/>
    <lineage>
        <taxon>Eukaryota</taxon>
        <taxon>Fungi</taxon>
        <taxon>Fungi incertae sedis</taxon>
        <taxon>Mucoromycota</taxon>
        <taxon>Glomeromycotina</taxon>
        <taxon>Glomeromycetes</taxon>
        <taxon>Glomerales</taxon>
        <taxon>Glomeraceae</taxon>
        <taxon>Funneliformis</taxon>
    </lineage>
</organism>
<accession>A0A9W4WPB2</accession>
<gene>
    <name evidence="2" type="ORF">FWILDA_LOCUS7818</name>
</gene>
<evidence type="ECO:0000313" key="2">
    <source>
        <dbReference type="EMBL" id="CAI2176905.1"/>
    </source>
</evidence>
<keyword evidence="1" id="KW-0175">Coiled coil</keyword>
<name>A0A9W4WPB2_9GLOM</name>
<feature type="coiled-coil region" evidence="1">
    <location>
        <begin position="25"/>
        <end position="63"/>
    </location>
</feature>
<comment type="caution">
    <text evidence="2">The sequence shown here is derived from an EMBL/GenBank/DDBJ whole genome shotgun (WGS) entry which is preliminary data.</text>
</comment>
<dbReference type="Gene3D" id="1.20.58.130">
    <property type="match status" value="1"/>
</dbReference>
<proteinExistence type="predicted"/>